<feature type="site" description="Transition state stabilizer" evidence="2">
    <location>
        <position position="262"/>
    </location>
</feature>
<dbReference type="Proteomes" id="UP000747110">
    <property type="component" value="Unassembled WGS sequence"/>
</dbReference>
<dbReference type="SMART" id="SM00855">
    <property type="entry name" value="PGAM"/>
    <property type="match status" value="1"/>
</dbReference>
<feature type="binding site" evidence="1">
    <location>
        <position position="139"/>
    </location>
    <ligand>
        <name>substrate</name>
    </ligand>
</feature>
<dbReference type="Gene3D" id="3.40.50.1240">
    <property type="entry name" value="Phosphoglycerate mutase-like"/>
    <property type="match status" value="1"/>
</dbReference>
<dbReference type="CDD" id="cd07067">
    <property type="entry name" value="HP_PGM_like"/>
    <property type="match status" value="1"/>
</dbReference>
<proteinExistence type="predicted"/>
<dbReference type="PANTHER" id="PTHR16469">
    <property type="entry name" value="UBIQUITIN-ASSOCIATED AND SH3 DOMAIN-CONTAINING BA-RELATED"/>
    <property type="match status" value="1"/>
</dbReference>
<evidence type="ECO:0000256" key="2">
    <source>
        <dbReference type="PIRSR" id="PIRSR613078-3"/>
    </source>
</evidence>
<comment type="caution">
    <text evidence="3">The sequence shown here is derived from an EMBL/GenBank/DDBJ whole genome shotgun (WGS) entry which is preliminary data.</text>
</comment>
<dbReference type="OrthoDB" id="414418at2759"/>
<dbReference type="EMBL" id="BNCQ01000006">
    <property type="protein sequence ID" value="GIL99153.1"/>
    <property type="molecule type" value="Genomic_DNA"/>
</dbReference>
<name>A0A8J4C6I0_9CHLO</name>
<dbReference type="InterPro" id="IPR029033">
    <property type="entry name" value="His_PPase_superfam"/>
</dbReference>
<evidence type="ECO:0000313" key="3">
    <source>
        <dbReference type="EMBL" id="GIL72669.1"/>
    </source>
</evidence>
<evidence type="ECO:0000313" key="4">
    <source>
        <dbReference type="EMBL" id="GIL99153.1"/>
    </source>
</evidence>
<evidence type="ECO:0008006" key="6">
    <source>
        <dbReference type="Google" id="ProtNLM"/>
    </source>
</evidence>
<dbReference type="EMBL" id="BNCP01000004">
    <property type="protein sequence ID" value="GIL72669.1"/>
    <property type="molecule type" value="Genomic_DNA"/>
</dbReference>
<sequence length="320" mass="36375">MRSLVGWCCPCLDVADTVAPQAVLEPLVNGRSAVTRSANSNEGPSEALEQNVYCMRHGHRQDEEEDVWHLSAARPWYASCNKGQVEYRLSLLAPMTVNHFLVSHRDPPLSVKGRQQAREAATHFKSKNIDYVFTSPFVRCLQTSAEIVDELGLEQGRWLVLWPMAELCDPRLLLAGRDDLRGILGKRPIREWMWNGQTFEQALSDILAPELALSGVRIRPEMWNDTTPIYPEKIDQALKRYERQIRLVCKEFAGRNVIIVTHGEALRAAINMYDTRAAVYEVKHTGHVPLHRERDSSGAWEQWSLCCTSGQTGVYWSYAT</sequence>
<evidence type="ECO:0000256" key="1">
    <source>
        <dbReference type="PIRSR" id="PIRSR613078-2"/>
    </source>
</evidence>
<organism evidence="3 5">
    <name type="scientific">Volvox reticuliferus</name>
    <dbReference type="NCBI Taxonomy" id="1737510"/>
    <lineage>
        <taxon>Eukaryota</taxon>
        <taxon>Viridiplantae</taxon>
        <taxon>Chlorophyta</taxon>
        <taxon>core chlorophytes</taxon>
        <taxon>Chlorophyceae</taxon>
        <taxon>CS clade</taxon>
        <taxon>Chlamydomonadales</taxon>
        <taxon>Volvocaceae</taxon>
        <taxon>Volvox</taxon>
    </lineage>
</organism>
<keyword evidence="5" id="KW-1185">Reference proteome</keyword>
<dbReference type="SUPFAM" id="SSF53254">
    <property type="entry name" value="Phosphoglycerate mutase-like"/>
    <property type="match status" value="1"/>
</dbReference>
<dbReference type="InterPro" id="IPR051710">
    <property type="entry name" value="Phosphatase_SH3-domain"/>
</dbReference>
<reference evidence="3" key="1">
    <citation type="journal article" date="2021" name="Proc. Natl. Acad. Sci. U.S.A.">
        <title>Three genomes in the algal genus Volvox reveal the fate of a haploid sex-determining region after a transition to homothallism.</title>
        <authorList>
            <person name="Yamamoto K."/>
            <person name="Hamaji T."/>
            <person name="Kawai-Toyooka H."/>
            <person name="Matsuzaki R."/>
            <person name="Takahashi F."/>
            <person name="Nishimura Y."/>
            <person name="Kawachi M."/>
            <person name="Noguchi H."/>
            <person name="Minakuchi Y."/>
            <person name="Umen J.G."/>
            <person name="Toyoda A."/>
            <person name="Nozaki H."/>
        </authorList>
    </citation>
    <scope>NUCLEOTIDE SEQUENCE</scope>
    <source>
        <strain evidence="4">NIES-3785</strain>
        <strain evidence="3">NIES-3786</strain>
    </source>
</reference>
<evidence type="ECO:0000313" key="5">
    <source>
        <dbReference type="Proteomes" id="UP000747110"/>
    </source>
</evidence>
<dbReference type="InterPro" id="IPR013078">
    <property type="entry name" value="His_Pase_superF_clade-1"/>
</dbReference>
<protein>
    <recommendedName>
        <fullName evidence="6">Phosphoglycerate mutase-like protein</fullName>
    </recommendedName>
</protein>
<dbReference type="Pfam" id="PF00300">
    <property type="entry name" value="His_Phos_1"/>
    <property type="match status" value="1"/>
</dbReference>
<accession>A0A8J4C6I0</accession>
<dbReference type="AlphaFoldDB" id="A0A8J4C6I0"/>
<gene>
    <name evidence="3" type="ORF">Vretifemale_3001</name>
    <name evidence="4" type="ORF">Vretimale_4371</name>
</gene>
<dbReference type="PANTHER" id="PTHR16469:SF27">
    <property type="entry name" value="UBIQUITIN-ASSOCIATED AND SH3 DOMAIN-CONTAINING BA-RELATED"/>
    <property type="match status" value="1"/>
</dbReference>
<dbReference type="Proteomes" id="UP000722791">
    <property type="component" value="Unassembled WGS sequence"/>
</dbReference>